<organism evidence="22 23">
    <name type="scientific">Exophiala aquamarina CBS 119918</name>
    <dbReference type="NCBI Taxonomy" id="1182545"/>
    <lineage>
        <taxon>Eukaryota</taxon>
        <taxon>Fungi</taxon>
        <taxon>Dikarya</taxon>
        <taxon>Ascomycota</taxon>
        <taxon>Pezizomycotina</taxon>
        <taxon>Eurotiomycetes</taxon>
        <taxon>Chaetothyriomycetidae</taxon>
        <taxon>Chaetothyriales</taxon>
        <taxon>Herpotrichiellaceae</taxon>
        <taxon>Exophiala</taxon>
    </lineage>
</organism>
<comment type="catalytic activity">
    <reaction evidence="5">
        <text>L-alpha-aminoacyl-L-histidine(out) = L-alpha-aminoacyl-L-histidine(in)</text>
        <dbReference type="Rhea" id="RHEA:79375"/>
        <dbReference type="ChEBI" id="CHEBI:229967"/>
    </reaction>
</comment>
<evidence type="ECO:0000256" key="17">
    <source>
        <dbReference type="ARBA" id="ARBA00045709"/>
    </source>
</evidence>
<keyword evidence="20" id="KW-1133">Transmembrane helix</keyword>
<evidence type="ECO:0000256" key="1">
    <source>
        <dbReference type="ARBA" id="ARBA00004141"/>
    </source>
</evidence>
<dbReference type="Pfam" id="PF07690">
    <property type="entry name" value="MFS_1"/>
    <property type="match status" value="1"/>
</dbReference>
<dbReference type="RefSeq" id="XP_013264463.1">
    <property type="nucleotide sequence ID" value="XM_013409009.1"/>
</dbReference>
<feature type="transmembrane region" description="Helical" evidence="20">
    <location>
        <begin position="99"/>
        <end position="120"/>
    </location>
</feature>
<comment type="catalytic activity">
    <reaction evidence="4">
        <text>L-alpha-aminoacyl-L-arginine(out) = L-alpha-aminoacyl-L-arginine(in)</text>
        <dbReference type="Rhea" id="RHEA:79367"/>
        <dbReference type="ChEBI" id="CHEBI:229968"/>
    </reaction>
</comment>
<evidence type="ECO:0000256" key="3">
    <source>
        <dbReference type="ARBA" id="ARBA00044878"/>
    </source>
</evidence>
<evidence type="ECO:0000256" key="18">
    <source>
        <dbReference type="ARBA" id="ARBA00046376"/>
    </source>
</evidence>
<comment type="catalytic activity">
    <reaction evidence="8">
        <text>L-aspartyl-L-lysine(out) = L-aspartyl-L-lysine(in)</text>
        <dbReference type="Rhea" id="RHEA:79411"/>
        <dbReference type="ChEBI" id="CHEBI:229953"/>
    </reaction>
</comment>
<evidence type="ECO:0000256" key="15">
    <source>
        <dbReference type="ARBA" id="ARBA00044985"/>
    </source>
</evidence>
<feature type="transmembrane region" description="Helical" evidence="20">
    <location>
        <begin position="405"/>
        <end position="424"/>
    </location>
</feature>
<feature type="transmembrane region" description="Helical" evidence="20">
    <location>
        <begin position="375"/>
        <end position="393"/>
    </location>
</feature>
<gene>
    <name evidence="22" type="ORF">A1O9_03445</name>
</gene>
<feature type="transmembrane region" description="Helical" evidence="20">
    <location>
        <begin position="126"/>
        <end position="148"/>
    </location>
</feature>
<comment type="subcellular location">
    <subcellularLocation>
        <location evidence="1">Membrane</location>
        <topology evidence="1">Multi-pass membrane protein</topology>
    </subcellularLocation>
</comment>
<keyword evidence="23" id="KW-1185">Reference proteome</keyword>
<comment type="catalytic activity">
    <reaction evidence="13">
        <text>L-alanyl-L-lysine(out) = L-alanyl-L-lysine(in)</text>
        <dbReference type="Rhea" id="RHEA:79415"/>
        <dbReference type="ChEBI" id="CHEBI:192470"/>
    </reaction>
</comment>
<feature type="transmembrane region" description="Helical" evidence="20">
    <location>
        <begin position="59"/>
        <end position="78"/>
    </location>
</feature>
<evidence type="ECO:0000256" key="2">
    <source>
        <dbReference type="ARBA" id="ARBA00044876"/>
    </source>
</evidence>
<dbReference type="InterPro" id="IPR020846">
    <property type="entry name" value="MFS_dom"/>
</dbReference>
<evidence type="ECO:0000256" key="14">
    <source>
        <dbReference type="ARBA" id="ARBA00044924"/>
    </source>
</evidence>
<evidence type="ECO:0000256" key="5">
    <source>
        <dbReference type="ARBA" id="ARBA00044884"/>
    </source>
</evidence>
<dbReference type="STRING" id="1182545.A0A072PRC3"/>
<dbReference type="InterPro" id="IPR036259">
    <property type="entry name" value="MFS_trans_sf"/>
</dbReference>
<comment type="catalytic activity">
    <reaction evidence="10">
        <text>L-lysyl-L-lysine(out) = L-lysyl-L-lysine(in)</text>
        <dbReference type="Rhea" id="RHEA:79403"/>
        <dbReference type="ChEBI" id="CHEBI:229956"/>
    </reaction>
</comment>
<dbReference type="OrthoDB" id="424834at2759"/>
<evidence type="ECO:0000256" key="16">
    <source>
        <dbReference type="ARBA" id="ARBA00045018"/>
    </source>
</evidence>
<accession>A0A072PRC3</accession>
<evidence type="ECO:0000256" key="13">
    <source>
        <dbReference type="ARBA" id="ARBA00044919"/>
    </source>
</evidence>
<dbReference type="GO" id="GO:0016020">
    <property type="term" value="C:membrane"/>
    <property type="evidence" value="ECO:0007669"/>
    <property type="project" value="UniProtKB-SubCell"/>
</dbReference>
<comment type="catalytic activity">
    <reaction evidence="7">
        <text>L-alpha-aminoacyl-L-lysine(out) = L-alpha-aminoacyl-L-lysine(in)</text>
        <dbReference type="Rhea" id="RHEA:79383"/>
        <dbReference type="ChEBI" id="CHEBI:229966"/>
    </reaction>
</comment>
<evidence type="ECO:0000313" key="23">
    <source>
        <dbReference type="Proteomes" id="UP000027920"/>
    </source>
</evidence>
<evidence type="ECO:0000256" key="6">
    <source>
        <dbReference type="ARBA" id="ARBA00044891"/>
    </source>
</evidence>
<evidence type="ECO:0000256" key="7">
    <source>
        <dbReference type="ARBA" id="ARBA00044893"/>
    </source>
</evidence>
<dbReference type="PROSITE" id="PS50850">
    <property type="entry name" value="MFS"/>
    <property type="match status" value="1"/>
</dbReference>
<dbReference type="VEuPathDB" id="FungiDB:A1O9_03445"/>
<keyword evidence="20" id="KW-0472">Membrane</keyword>
<name>A0A072PRC3_9EURO</name>
<evidence type="ECO:0000256" key="12">
    <source>
        <dbReference type="ARBA" id="ARBA00044912"/>
    </source>
</evidence>
<dbReference type="InterPro" id="IPR052187">
    <property type="entry name" value="MFSD1"/>
</dbReference>
<comment type="catalytic activity">
    <reaction evidence="11">
        <text>L-arginyl-glycine(out) = L-arginyl-glycine(in)</text>
        <dbReference type="Rhea" id="RHEA:79391"/>
        <dbReference type="ChEBI" id="CHEBI:229955"/>
    </reaction>
</comment>
<evidence type="ECO:0000256" key="9">
    <source>
        <dbReference type="ARBA" id="ARBA00044899"/>
    </source>
</evidence>
<dbReference type="GO" id="GO:0022857">
    <property type="term" value="F:transmembrane transporter activity"/>
    <property type="evidence" value="ECO:0007669"/>
    <property type="project" value="InterPro"/>
</dbReference>
<dbReference type="Gene3D" id="1.20.1250.20">
    <property type="entry name" value="MFS general substrate transporter like domains"/>
    <property type="match status" value="2"/>
</dbReference>
<comment type="catalytic activity">
    <reaction evidence="12">
        <text>L-histidyl-L-alpha-amino acid(out) = L-histidyl-L-alpha-amino acid(in)</text>
        <dbReference type="Rhea" id="RHEA:79379"/>
        <dbReference type="ChEBI" id="CHEBI:229964"/>
    </reaction>
</comment>
<dbReference type="PANTHER" id="PTHR23512:SF12">
    <property type="entry name" value="TRANSPORTER, PUTATIVE (AFU_ORTHOLOGUE AFUA_4G00260)-RELATED"/>
    <property type="match status" value="1"/>
</dbReference>
<feature type="transmembrane region" description="Helical" evidence="20">
    <location>
        <begin position="444"/>
        <end position="463"/>
    </location>
</feature>
<keyword evidence="20" id="KW-0812">Transmembrane</keyword>
<evidence type="ECO:0000256" key="10">
    <source>
        <dbReference type="ARBA" id="ARBA00044900"/>
    </source>
</evidence>
<comment type="catalytic activity">
    <reaction evidence="2">
        <text>L-lysyl-L-alanine(out) = L-lysyl-L-alanine(in)</text>
        <dbReference type="Rhea" id="RHEA:79399"/>
        <dbReference type="ChEBI" id="CHEBI:229954"/>
    </reaction>
</comment>
<protein>
    <recommendedName>
        <fullName evidence="15">Lysosomal dipeptide transporter MFSD1</fullName>
    </recommendedName>
    <alternativeName>
        <fullName evidence="16">Major facilitator superfamily domain-containing protein 1</fullName>
    </alternativeName>
</protein>
<evidence type="ECO:0000256" key="20">
    <source>
        <dbReference type="SAM" id="Phobius"/>
    </source>
</evidence>
<sequence length="534" mass="58276">MANAASPVRPGAGQESSEMVNSEKVVPTVLSELDETMLSSRESAESNDGTEKPEASLKWKIVAILLVSAIGFGSHWSSGITGAMKTTLKKELQINNTQFALLEASEDFMVTALILFSGLVTDRIGGAGAILYGNVIYSIGSILIAAAAQIRSYRFMVVGRIIAALGDIATQIAQYKIFASWFPPSSGFASTLGLELGIGKIGSFVGKSSANIIAKNTGNFAWVFWVAVIMNLFTNFMTVVFYQFNKFATKRFGSVSDPATGEKLTEKNKKFEIKKVLELPWIFWCIMIFSFFQTSTAIVFTQNATELAEQRFGTDSVTAGWYSATLQYAGFFLVPFIGVFIDLYGNRVSLMVICGTGTFLAMALVAYSQTASGNAAAFGIFAFALTFGPTVIIDGIRTSMWHQSVFGSAYAVKVAMNNSVNIIVRVVTGVIQDRDNNSYDRVSIFYSAWAAAAAAISIMLVVLSMKSIDLRHLQWTRKQRIAKGAIINERKRRFHDEDGEKNRKISRICFGSLIVLILAAWSAYFWGVATGNNS</sequence>
<dbReference type="Proteomes" id="UP000027920">
    <property type="component" value="Unassembled WGS sequence"/>
</dbReference>
<dbReference type="EMBL" id="AMGV01000002">
    <property type="protein sequence ID" value="KEF61873.1"/>
    <property type="molecule type" value="Genomic_DNA"/>
</dbReference>
<evidence type="ECO:0000256" key="11">
    <source>
        <dbReference type="ARBA" id="ARBA00044903"/>
    </source>
</evidence>
<evidence type="ECO:0000313" key="22">
    <source>
        <dbReference type="EMBL" id="KEF61873.1"/>
    </source>
</evidence>
<evidence type="ECO:0000256" key="8">
    <source>
        <dbReference type="ARBA" id="ARBA00044898"/>
    </source>
</evidence>
<evidence type="ECO:0000256" key="4">
    <source>
        <dbReference type="ARBA" id="ARBA00044881"/>
    </source>
</evidence>
<dbReference type="GeneID" id="25278379"/>
<feature type="transmembrane region" description="Helical" evidence="20">
    <location>
        <begin position="320"/>
        <end position="341"/>
    </location>
</feature>
<feature type="transmembrane region" description="Helical" evidence="20">
    <location>
        <begin position="222"/>
        <end position="242"/>
    </location>
</feature>
<dbReference type="AlphaFoldDB" id="A0A072PRC3"/>
<comment type="catalytic activity">
    <reaction evidence="14">
        <text>L-lysyl-glycine(out) = L-lysyl-glycine(in)</text>
        <dbReference type="Rhea" id="RHEA:79407"/>
        <dbReference type="ChEBI" id="CHEBI:191202"/>
    </reaction>
</comment>
<feature type="region of interest" description="Disordered" evidence="19">
    <location>
        <begin position="1"/>
        <end position="25"/>
    </location>
</feature>
<dbReference type="HOGENOM" id="CLU_024516_1_1_1"/>
<evidence type="ECO:0000259" key="21">
    <source>
        <dbReference type="PROSITE" id="PS50850"/>
    </source>
</evidence>
<dbReference type="SUPFAM" id="SSF103473">
    <property type="entry name" value="MFS general substrate transporter"/>
    <property type="match status" value="1"/>
</dbReference>
<comment type="catalytic activity">
    <reaction evidence="9">
        <text>L-arginyl-L-alpha-amino acid(out) = L-arginyl-L-alpha-amino acid(in)</text>
        <dbReference type="Rhea" id="RHEA:79371"/>
        <dbReference type="ChEBI" id="CHEBI:84315"/>
    </reaction>
</comment>
<feature type="transmembrane region" description="Helical" evidence="20">
    <location>
        <begin position="348"/>
        <end position="369"/>
    </location>
</feature>
<comment type="subunit">
    <text evidence="18">Homodimer. Interacts with lysosomal protein GLMP (via lumenal domain); the interaction starts while both proteins are still in the endoplasmic reticulum and is required for stabilization of MFSD1 in lysosomes but has no direct effect on its targeting to lysosomes or transporter activity.</text>
</comment>
<feature type="transmembrane region" description="Helical" evidence="20">
    <location>
        <begin position="279"/>
        <end position="300"/>
    </location>
</feature>
<comment type="catalytic activity">
    <reaction evidence="6">
        <text>L-lysyl-L-alpha-amino acid(out) = L-lysyl-L-alpha-amino acid(in)</text>
        <dbReference type="Rhea" id="RHEA:79387"/>
        <dbReference type="ChEBI" id="CHEBI:229965"/>
    </reaction>
</comment>
<feature type="transmembrane region" description="Helical" evidence="20">
    <location>
        <begin position="508"/>
        <end position="529"/>
    </location>
</feature>
<comment type="function">
    <text evidence="17">Lysosomal dipeptide uniporter that selectively exports lysine, arginine or histidine-containing dipeptides with a net positive charge from the lysosome lumen into the cytosol. Could play a role in a specific type of protein O-glycosylation indirectly regulating macrophages migration and tissue invasion. Also essential for liver homeostasis.</text>
</comment>
<feature type="domain" description="Major facilitator superfamily (MFS) profile" evidence="21">
    <location>
        <begin position="63"/>
        <end position="466"/>
    </location>
</feature>
<reference evidence="22 23" key="1">
    <citation type="submission" date="2013-03" db="EMBL/GenBank/DDBJ databases">
        <title>The Genome Sequence of Exophiala aquamarina CBS 119918.</title>
        <authorList>
            <consortium name="The Broad Institute Genomics Platform"/>
            <person name="Cuomo C."/>
            <person name="de Hoog S."/>
            <person name="Gorbushina A."/>
            <person name="Walker B."/>
            <person name="Young S.K."/>
            <person name="Zeng Q."/>
            <person name="Gargeya S."/>
            <person name="Fitzgerald M."/>
            <person name="Haas B."/>
            <person name="Abouelleil A."/>
            <person name="Allen A.W."/>
            <person name="Alvarado L."/>
            <person name="Arachchi H.M."/>
            <person name="Berlin A.M."/>
            <person name="Chapman S.B."/>
            <person name="Gainer-Dewar J."/>
            <person name="Goldberg J."/>
            <person name="Griggs A."/>
            <person name="Gujja S."/>
            <person name="Hansen M."/>
            <person name="Howarth C."/>
            <person name="Imamovic A."/>
            <person name="Ireland A."/>
            <person name="Larimer J."/>
            <person name="McCowan C."/>
            <person name="Murphy C."/>
            <person name="Pearson M."/>
            <person name="Poon T.W."/>
            <person name="Priest M."/>
            <person name="Roberts A."/>
            <person name="Saif S."/>
            <person name="Shea T."/>
            <person name="Sisk P."/>
            <person name="Sykes S."/>
            <person name="Wortman J."/>
            <person name="Nusbaum C."/>
            <person name="Birren B."/>
        </authorList>
    </citation>
    <scope>NUCLEOTIDE SEQUENCE [LARGE SCALE GENOMIC DNA]</scope>
    <source>
        <strain evidence="22 23">CBS 119918</strain>
    </source>
</reference>
<comment type="caution">
    <text evidence="22">The sequence shown here is derived from an EMBL/GenBank/DDBJ whole genome shotgun (WGS) entry which is preliminary data.</text>
</comment>
<proteinExistence type="predicted"/>
<dbReference type="PANTHER" id="PTHR23512">
    <property type="entry name" value="MAJOR FACILITATOR SUPERFAMILY DOMAIN-CONTAINING PROTEIN 1"/>
    <property type="match status" value="1"/>
</dbReference>
<dbReference type="InterPro" id="IPR011701">
    <property type="entry name" value="MFS"/>
</dbReference>
<comment type="catalytic activity">
    <reaction evidence="3">
        <text>L-histidyl-glycine(out) = L-histidyl-glycine(in)</text>
        <dbReference type="Rhea" id="RHEA:79395"/>
        <dbReference type="ChEBI" id="CHEBI:229957"/>
    </reaction>
</comment>
<evidence type="ECO:0000256" key="19">
    <source>
        <dbReference type="SAM" id="MobiDB-lite"/>
    </source>
</evidence>